<feature type="transmembrane region" description="Helical" evidence="2">
    <location>
        <begin position="21"/>
        <end position="37"/>
    </location>
</feature>
<sequence length="108" mass="13232">MPNKTIKDKIKENKALKIFRNKYLLVTLAFIAWVLFIDSNNILTWMSDLKELSAQRRQIEYYREAIRKTDEQLKELRSNRDSLEKFAREQYFFHRPDEEVFITDENRQ</sequence>
<keyword evidence="2" id="KW-0812">Transmembrane</keyword>
<evidence type="ECO:0000256" key="2">
    <source>
        <dbReference type="SAM" id="Phobius"/>
    </source>
</evidence>
<proteinExistence type="predicted"/>
<keyword evidence="2" id="KW-1133">Transmembrane helix</keyword>
<reference evidence="3" key="2">
    <citation type="journal article" date="2021" name="PeerJ">
        <title>Extensive microbial diversity within the chicken gut microbiome revealed by metagenomics and culture.</title>
        <authorList>
            <person name="Gilroy R."/>
            <person name="Ravi A."/>
            <person name="Getino M."/>
            <person name="Pursley I."/>
            <person name="Horton D.L."/>
            <person name="Alikhan N.F."/>
            <person name="Baker D."/>
            <person name="Gharbi K."/>
            <person name="Hall N."/>
            <person name="Watson M."/>
            <person name="Adriaenssens E.M."/>
            <person name="Foster-Nyarko E."/>
            <person name="Jarju S."/>
            <person name="Secka A."/>
            <person name="Antonio M."/>
            <person name="Oren A."/>
            <person name="Chaudhuri R.R."/>
            <person name="La Ragione R."/>
            <person name="Hildebrand F."/>
            <person name="Pallen M.J."/>
        </authorList>
    </citation>
    <scope>NUCLEOTIDE SEQUENCE</scope>
    <source>
        <strain evidence="3">15467</strain>
    </source>
</reference>
<accession>A0A9D9GXK7</accession>
<dbReference type="InterPro" id="IPR007060">
    <property type="entry name" value="FtsL/DivIC"/>
</dbReference>
<dbReference type="EMBL" id="JADINB010000056">
    <property type="protein sequence ID" value="MBO8428766.1"/>
    <property type="molecule type" value="Genomic_DNA"/>
</dbReference>
<name>A0A9D9GXK7_9BACT</name>
<dbReference type="AlphaFoldDB" id="A0A9D9GXK7"/>
<evidence type="ECO:0000313" key="4">
    <source>
        <dbReference type="Proteomes" id="UP000823635"/>
    </source>
</evidence>
<feature type="coiled-coil region" evidence="1">
    <location>
        <begin position="59"/>
        <end position="86"/>
    </location>
</feature>
<keyword evidence="2" id="KW-0472">Membrane</keyword>
<organism evidence="3 4">
    <name type="scientific">Candidatus Egerieousia excrementavium</name>
    <dbReference type="NCBI Taxonomy" id="2840778"/>
    <lineage>
        <taxon>Bacteria</taxon>
        <taxon>Pseudomonadati</taxon>
        <taxon>Bacteroidota</taxon>
        <taxon>Bacteroidia</taxon>
        <taxon>Bacteroidales</taxon>
        <taxon>Candidatus Egerieousia</taxon>
    </lineage>
</organism>
<comment type="caution">
    <text evidence="3">The sequence shown here is derived from an EMBL/GenBank/DDBJ whole genome shotgun (WGS) entry which is preliminary data.</text>
</comment>
<keyword evidence="1" id="KW-0175">Coiled coil</keyword>
<evidence type="ECO:0000313" key="3">
    <source>
        <dbReference type="EMBL" id="MBO8428766.1"/>
    </source>
</evidence>
<gene>
    <name evidence="3" type="ORF">IAC68_02390</name>
</gene>
<dbReference type="Pfam" id="PF04977">
    <property type="entry name" value="DivIC"/>
    <property type="match status" value="1"/>
</dbReference>
<evidence type="ECO:0000256" key="1">
    <source>
        <dbReference type="SAM" id="Coils"/>
    </source>
</evidence>
<reference evidence="3" key="1">
    <citation type="submission" date="2020-10" db="EMBL/GenBank/DDBJ databases">
        <authorList>
            <person name="Gilroy R."/>
        </authorList>
    </citation>
    <scope>NUCLEOTIDE SEQUENCE</scope>
    <source>
        <strain evidence="3">15467</strain>
    </source>
</reference>
<protein>
    <submittedName>
        <fullName evidence="3">Septum formation initiator family protein</fullName>
    </submittedName>
</protein>
<dbReference type="Proteomes" id="UP000823635">
    <property type="component" value="Unassembled WGS sequence"/>
</dbReference>